<dbReference type="InterPro" id="IPR004477">
    <property type="entry name" value="ComEC_N"/>
</dbReference>
<evidence type="ECO:0000259" key="7">
    <source>
        <dbReference type="Pfam" id="PF03772"/>
    </source>
</evidence>
<dbReference type="NCBIfam" id="TIGR00360">
    <property type="entry name" value="ComEC_N-term"/>
    <property type="match status" value="1"/>
</dbReference>
<organism evidence="9 10">
    <name type="scientific">Rhodococcus oxybenzonivorans</name>
    <dbReference type="NCBI Taxonomy" id="1990687"/>
    <lineage>
        <taxon>Bacteria</taxon>
        <taxon>Bacillati</taxon>
        <taxon>Actinomycetota</taxon>
        <taxon>Actinomycetes</taxon>
        <taxon>Mycobacteriales</taxon>
        <taxon>Nocardiaceae</taxon>
        <taxon>Rhodococcus</taxon>
    </lineage>
</organism>
<keyword evidence="2" id="KW-1003">Cell membrane</keyword>
<protein>
    <submittedName>
        <fullName evidence="9">ComEC/Rec2 family competence protein</fullName>
    </submittedName>
</protein>
<dbReference type="PANTHER" id="PTHR30619">
    <property type="entry name" value="DNA INTERNALIZATION/COMPETENCE PROTEIN COMEC/REC2"/>
    <property type="match status" value="1"/>
</dbReference>
<feature type="transmembrane region" description="Helical" evidence="6">
    <location>
        <begin position="412"/>
        <end position="438"/>
    </location>
</feature>
<sequence length="523" mass="53635">MRSERESHRLDVRLVPFAAACWATTGGGILWGARTAWWVVGGAFLVAVALVAASVRSGDSRWTAHRTTALALLVFGCVCSTAVAVRVQAAETHPMVNLASNGAWVTLVIEIADDPQKLASFGRRVRVDAHLREIRKATETVHASGSIIVLAPSDGWSGLLPGQEVVLRGQVSPPMHRDLTLATVRVSGPPSEVGPAPPHQRWAGALRARFTAVAAVLPPDEAGLLPGLVVGDTSSLSAEVKDDFTTTGLTHLTAVSGANVSILLGAVLLLVRALGLGPRAGAVLAAGALVAFVVVARPSPSVLRAAAMGSVALLALVSGRRKQAVPALAAGVIVLLMFFPALAVDFGFLLSVTATAALIVVAPVWVDLLVGRRWPRAAAEMVAVAVAAFAVTAPIVAAMTGTVSAVSVGANLLVAPVIGIVTVLGAVTALVSAVSVPVAEVTVRLTQWPLWWLVTVADHGSRIPGASIPVPSGPVGAVSVLACTVLIGVALRVRRFRLLLFGAAVGLALLWAPVWPSSLAGAV</sequence>
<evidence type="ECO:0000256" key="3">
    <source>
        <dbReference type="ARBA" id="ARBA00022692"/>
    </source>
</evidence>
<keyword evidence="5 6" id="KW-0472">Membrane</keyword>
<dbReference type="GO" id="GO:0005886">
    <property type="term" value="C:plasma membrane"/>
    <property type="evidence" value="ECO:0007669"/>
    <property type="project" value="UniProtKB-SubCell"/>
</dbReference>
<feature type="transmembrane region" description="Helical" evidence="6">
    <location>
        <begin position="498"/>
        <end position="515"/>
    </location>
</feature>
<dbReference type="InterPro" id="IPR052159">
    <property type="entry name" value="Competence_DNA_uptake"/>
</dbReference>
<dbReference type="Pfam" id="PF13567">
    <property type="entry name" value="DUF4131"/>
    <property type="match status" value="1"/>
</dbReference>
<dbReference type="EMBL" id="JAWLUP010000003">
    <property type="protein sequence ID" value="MDV7263471.1"/>
    <property type="molecule type" value="Genomic_DNA"/>
</dbReference>
<evidence type="ECO:0000256" key="2">
    <source>
        <dbReference type="ARBA" id="ARBA00022475"/>
    </source>
</evidence>
<evidence type="ECO:0000256" key="6">
    <source>
        <dbReference type="SAM" id="Phobius"/>
    </source>
</evidence>
<proteinExistence type="predicted"/>
<feature type="transmembrane region" description="Helical" evidence="6">
    <location>
        <begin position="278"/>
        <end position="295"/>
    </location>
</feature>
<dbReference type="RefSeq" id="WP_317746281.1">
    <property type="nucleotide sequence ID" value="NZ_JAWLUP010000003.1"/>
</dbReference>
<feature type="transmembrane region" description="Helical" evidence="6">
    <location>
        <begin position="301"/>
        <end position="317"/>
    </location>
</feature>
<feature type="transmembrane region" description="Helical" evidence="6">
    <location>
        <begin position="12"/>
        <end position="31"/>
    </location>
</feature>
<evidence type="ECO:0000256" key="4">
    <source>
        <dbReference type="ARBA" id="ARBA00022989"/>
    </source>
</evidence>
<dbReference type="PANTHER" id="PTHR30619:SF1">
    <property type="entry name" value="RECOMBINATION PROTEIN 2"/>
    <property type="match status" value="1"/>
</dbReference>
<feature type="domain" description="DUF4131" evidence="8">
    <location>
        <begin position="36"/>
        <end position="174"/>
    </location>
</feature>
<feature type="domain" description="ComEC/Rec2-related protein" evidence="7">
    <location>
        <begin position="228"/>
        <end position="494"/>
    </location>
</feature>
<dbReference type="AlphaFoldDB" id="A0AAE4UV32"/>
<feature type="transmembrane region" description="Helical" evidence="6">
    <location>
        <begin position="37"/>
        <end position="55"/>
    </location>
</feature>
<feature type="transmembrane region" description="Helical" evidence="6">
    <location>
        <begin position="382"/>
        <end position="406"/>
    </location>
</feature>
<evidence type="ECO:0000256" key="5">
    <source>
        <dbReference type="ARBA" id="ARBA00023136"/>
    </source>
</evidence>
<evidence type="ECO:0000313" key="10">
    <source>
        <dbReference type="Proteomes" id="UP001185863"/>
    </source>
</evidence>
<feature type="transmembrane region" description="Helical" evidence="6">
    <location>
        <begin position="348"/>
        <end position="370"/>
    </location>
</feature>
<dbReference type="Proteomes" id="UP001185863">
    <property type="component" value="Unassembled WGS sequence"/>
</dbReference>
<evidence type="ECO:0000256" key="1">
    <source>
        <dbReference type="ARBA" id="ARBA00004651"/>
    </source>
</evidence>
<keyword evidence="4 6" id="KW-1133">Transmembrane helix</keyword>
<gene>
    <name evidence="9" type="ORF">R4315_02710</name>
</gene>
<evidence type="ECO:0000259" key="8">
    <source>
        <dbReference type="Pfam" id="PF13567"/>
    </source>
</evidence>
<evidence type="ECO:0000313" key="9">
    <source>
        <dbReference type="EMBL" id="MDV7263471.1"/>
    </source>
</evidence>
<feature type="transmembrane region" description="Helical" evidence="6">
    <location>
        <begin position="324"/>
        <end position="342"/>
    </location>
</feature>
<name>A0AAE4UV32_9NOCA</name>
<dbReference type="InterPro" id="IPR025405">
    <property type="entry name" value="DUF4131"/>
</dbReference>
<keyword evidence="3 6" id="KW-0812">Transmembrane</keyword>
<comment type="caution">
    <text evidence="9">The sequence shown here is derived from an EMBL/GenBank/DDBJ whole genome shotgun (WGS) entry which is preliminary data.</text>
</comment>
<reference evidence="9" key="1">
    <citation type="submission" date="2023-10" db="EMBL/GenBank/DDBJ databases">
        <title>Development of a sustainable strategy for remediation of hydrocarbon-contaminated territories based on the waste exchange concept.</title>
        <authorList>
            <person name="Krivoruchko A."/>
        </authorList>
    </citation>
    <scope>NUCLEOTIDE SEQUENCE</scope>
    <source>
        <strain evidence="9">IEGM 68</strain>
    </source>
</reference>
<dbReference type="Pfam" id="PF03772">
    <property type="entry name" value="Competence"/>
    <property type="match status" value="1"/>
</dbReference>
<comment type="subcellular location">
    <subcellularLocation>
        <location evidence="1">Cell membrane</location>
        <topology evidence="1">Multi-pass membrane protein</topology>
    </subcellularLocation>
</comment>
<feature type="transmembrane region" description="Helical" evidence="6">
    <location>
        <begin position="67"/>
        <end position="87"/>
    </location>
</feature>
<feature type="transmembrane region" description="Helical" evidence="6">
    <location>
        <begin position="249"/>
        <end position="271"/>
    </location>
</feature>
<accession>A0AAE4UV32</accession>